<keyword evidence="2" id="KW-1185">Reference proteome</keyword>
<dbReference type="GeneID" id="95980682"/>
<protein>
    <submittedName>
        <fullName evidence="1">Uncharacterized protein</fullName>
    </submittedName>
</protein>
<evidence type="ECO:0000313" key="2">
    <source>
        <dbReference type="Proteomes" id="UP001562354"/>
    </source>
</evidence>
<dbReference type="Proteomes" id="UP001562354">
    <property type="component" value="Unassembled WGS sequence"/>
</dbReference>
<dbReference type="RefSeq" id="XP_069199898.1">
    <property type="nucleotide sequence ID" value="XM_069347023.1"/>
</dbReference>
<proteinExistence type="predicted"/>
<accession>A0ABR3PCE7</accession>
<sequence>MSAGNTYALLWSYQMLLLREIDMVNYEIHAARRTYNQTLHAQSQENANRKARKRSKWTQSIAIKTLARNDYKLRVLLQDLASCQAHIAAAQRAADIYINRGEYAIDTPFSPLKHRATEQVATDVWAPGIGAGVPVVLPIADAMVRGDAPYAAPDPSALARRTPQEQRTLDPKASEFVRLAPAGRIDITEVHRETVVADQATIMSIDGAVVYVSNNTEDRDNTSGPEHGRRYSEAAVSIIENRLKEKAQQRMQHRLTWGPEEAVSRRRGKSIADVAVKVMYLSPRGTELVEEMVWPQTA</sequence>
<gene>
    <name evidence="1" type="ORF">AAFC00_006983</name>
</gene>
<name>A0ABR3PCE7_9PEZI</name>
<dbReference type="EMBL" id="JBFMKM010000010">
    <property type="protein sequence ID" value="KAL1303623.1"/>
    <property type="molecule type" value="Genomic_DNA"/>
</dbReference>
<comment type="caution">
    <text evidence="1">The sequence shown here is derived from an EMBL/GenBank/DDBJ whole genome shotgun (WGS) entry which is preliminary data.</text>
</comment>
<evidence type="ECO:0000313" key="1">
    <source>
        <dbReference type="EMBL" id="KAL1303623.1"/>
    </source>
</evidence>
<reference evidence="1 2" key="1">
    <citation type="submission" date="2024-07" db="EMBL/GenBank/DDBJ databases">
        <title>Draft sequence of the Neodothiora populina.</title>
        <authorList>
            <person name="Drown D.D."/>
            <person name="Schuette U.S."/>
            <person name="Buechlein A.B."/>
            <person name="Rusch D.R."/>
            <person name="Winton L.W."/>
            <person name="Adams G.A."/>
        </authorList>
    </citation>
    <scope>NUCLEOTIDE SEQUENCE [LARGE SCALE GENOMIC DNA]</scope>
    <source>
        <strain evidence="1 2">CPC 39397</strain>
    </source>
</reference>
<organism evidence="1 2">
    <name type="scientific">Neodothiora populina</name>
    <dbReference type="NCBI Taxonomy" id="2781224"/>
    <lineage>
        <taxon>Eukaryota</taxon>
        <taxon>Fungi</taxon>
        <taxon>Dikarya</taxon>
        <taxon>Ascomycota</taxon>
        <taxon>Pezizomycotina</taxon>
        <taxon>Dothideomycetes</taxon>
        <taxon>Dothideomycetidae</taxon>
        <taxon>Dothideales</taxon>
        <taxon>Dothioraceae</taxon>
        <taxon>Neodothiora</taxon>
    </lineage>
</organism>